<name>A0A8H6B5A9_9HELO</name>
<evidence type="ECO:0000256" key="1">
    <source>
        <dbReference type="SAM" id="MobiDB-lite"/>
    </source>
</evidence>
<feature type="region of interest" description="Disordered" evidence="1">
    <location>
        <begin position="262"/>
        <end position="347"/>
    </location>
</feature>
<gene>
    <name evidence="2" type="ORF">Bfra_006722</name>
</gene>
<sequence length="347" mass="40052">MSTTLYPPVAAPSTDQQFLISAGVRVLESQYHTLDFAPQFLSIYGRPTLVYRPWARLWLIPCTHILEAITPRYPSHTAVFLKFAAYKDRYLEFCLEVDNYYGWLRMNRDKKGKGNGNSREGANSEKEGATIIGRAEMEGAWCKLLIGMFDEMRSKRDVMRNFVGLRSMLGEERILMTIKEVEAEMKEVLRFAVEQRFGKEVEEYWARKWKIYGYRCPELDVKCITDWSIEAPFQKSLLKPNDINNNDYIETDDEIADETYTASGDNIDSGVSLHSGESSQTQMTQEPTPEMSQESELEQIKEQNVEEEEEDAILEKSDPALNTKQNLKREMRGEDSDAMHGRLAFRN</sequence>
<feature type="compositionally biased region" description="Polar residues" evidence="1">
    <location>
        <begin position="275"/>
        <end position="294"/>
    </location>
</feature>
<keyword evidence="3" id="KW-1185">Reference proteome</keyword>
<dbReference type="GeneID" id="59260784"/>
<organism evidence="2 3">
    <name type="scientific">Botrytis fragariae</name>
    <dbReference type="NCBI Taxonomy" id="1964551"/>
    <lineage>
        <taxon>Eukaryota</taxon>
        <taxon>Fungi</taxon>
        <taxon>Dikarya</taxon>
        <taxon>Ascomycota</taxon>
        <taxon>Pezizomycotina</taxon>
        <taxon>Leotiomycetes</taxon>
        <taxon>Helotiales</taxon>
        <taxon>Sclerotiniaceae</taxon>
        <taxon>Botrytis</taxon>
    </lineage>
</organism>
<dbReference type="AlphaFoldDB" id="A0A8H6B5A9"/>
<evidence type="ECO:0000313" key="3">
    <source>
        <dbReference type="Proteomes" id="UP000531561"/>
    </source>
</evidence>
<dbReference type="OrthoDB" id="3526298at2759"/>
<comment type="caution">
    <text evidence="2">The sequence shown here is derived from an EMBL/GenBank/DDBJ whole genome shotgun (WGS) entry which is preliminary data.</text>
</comment>
<proteinExistence type="predicted"/>
<dbReference type="RefSeq" id="XP_037198458.1">
    <property type="nucleotide sequence ID" value="XM_037337092.1"/>
</dbReference>
<evidence type="ECO:0000313" key="2">
    <source>
        <dbReference type="EMBL" id="KAF5879514.1"/>
    </source>
</evidence>
<reference evidence="2 3" key="1">
    <citation type="journal article" date="2020" name="Phytopathology">
        <title>A high-quality genome resource of Botrytis fragariae, a new and rapidly spreading fungal pathogen causing strawberry gray mold in the U.S.A.</title>
        <authorList>
            <person name="Wu Y."/>
            <person name="Saski C.A."/>
            <person name="Schnabel G."/>
            <person name="Xiao S."/>
            <person name="Hu M."/>
        </authorList>
    </citation>
    <scope>NUCLEOTIDE SEQUENCE [LARGE SCALE GENOMIC DNA]</scope>
    <source>
        <strain evidence="2 3">BVB16</strain>
    </source>
</reference>
<dbReference type="EMBL" id="JABFCT010000001">
    <property type="protein sequence ID" value="KAF5879514.1"/>
    <property type="molecule type" value="Genomic_DNA"/>
</dbReference>
<accession>A0A8H6B5A9</accession>
<feature type="compositionally biased region" description="Basic and acidic residues" evidence="1">
    <location>
        <begin position="327"/>
        <end position="340"/>
    </location>
</feature>
<dbReference type="Proteomes" id="UP000531561">
    <property type="component" value="Unassembled WGS sequence"/>
</dbReference>
<protein>
    <submittedName>
        <fullName evidence="2">Uncharacterized protein</fullName>
    </submittedName>
</protein>